<organism evidence="1 2">
    <name type="scientific">Fusarium venenatum</name>
    <dbReference type="NCBI Taxonomy" id="56646"/>
    <lineage>
        <taxon>Eukaryota</taxon>
        <taxon>Fungi</taxon>
        <taxon>Dikarya</taxon>
        <taxon>Ascomycota</taxon>
        <taxon>Pezizomycotina</taxon>
        <taxon>Sordariomycetes</taxon>
        <taxon>Hypocreomycetidae</taxon>
        <taxon>Hypocreales</taxon>
        <taxon>Nectriaceae</taxon>
        <taxon>Fusarium</taxon>
    </lineage>
</organism>
<protein>
    <submittedName>
        <fullName evidence="1">Uncharacterized protein</fullName>
    </submittedName>
</protein>
<dbReference type="AlphaFoldDB" id="A0A2L2TLZ7"/>
<accession>A0A2L2TLZ7</accession>
<reference evidence="2" key="1">
    <citation type="submission" date="2014-10" db="EMBL/GenBank/DDBJ databases">
        <authorList>
            <person name="King R."/>
        </authorList>
    </citation>
    <scope>NUCLEOTIDE SEQUENCE [LARGE SCALE GENOMIC DNA]</scope>
    <source>
        <strain evidence="2">A3/5</strain>
    </source>
</reference>
<evidence type="ECO:0000313" key="2">
    <source>
        <dbReference type="Proteomes" id="UP000245910"/>
    </source>
</evidence>
<dbReference type="Proteomes" id="UP000245910">
    <property type="component" value="Chromosome I"/>
</dbReference>
<keyword evidence="2" id="KW-1185">Reference proteome</keyword>
<evidence type="ECO:0000313" key="1">
    <source>
        <dbReference type="EMBL" id="CEI66601.1"/>
    </source>
</evidence>
<name>A0A2L2TLZ7_9HYPO</name>
<proteinExistence type="predicted"/>
<dbReference type="EMBL" id="LN649229">
    <property type="protein sequence ID" value="CEI66601.1"/>
    <property type="molecule type" value="Genomic_DNA"/>
</dbReference>
<sequence length="88" mass="9790">MDAKTWGSSVLNQSEEDQSEESTLVKAVIGANNSSCQGELPCLYELQDALPLYTIDDERNERVLLLHLTVTTTADRIYTGHSYKQNAV</sequence>